<sequence length="117" mass="13846">MTRSNIFVTLTGGKKLFFVLDSSTAPEQGYIVEKFILPLLALNDQDKEIAFIHKNSDSINEKRTTASYRYIIDLQQKRVQFFVEHYNYKTDRFRRGKDLTEKRYLPYLRSVNQSTII</sequence>
<dbReference type="EMBL" id="LVYD01000024">
    <property type="protein sequence ID" value="OQP65430.1"/>
    <property type="molecule type" value="Genomic_DNA"/>
</dbReference>
<evidence type="ECO:0000313" key="1">
    <source>
        <dbReference type="EMBL" id="OQP65430.1"/>
    </source>
</evidence>
<name>A0A1V9G4D8_9BACT</name>
<protein>
    <submittedName>
        <fullName evidence="1">Uncharacterized protein</fullName>
    </submittedName>
</protein>
<dbReference type="OrthoDB" id="711032at2"/>
<gene>
    <name evidence="1" type="ORF">A3860_17350</name>
</gene>
<dbReference type="Proteomes" id="UP000192796">
    <property type="component" value="Unassembled WGS sequence"/>
</dbReference>
<organism evidence="1 2">
    <name type="scientific">Niastella vici</name>
    <dbReference type="NCBI Taxonomy" id="1703345"/>
    <lineage>
        <taxon>Bacteria</taxon>
        <taxon>Pseudomonadati</taxon>
        <taxon>Bacteroidota</taxon>
        <taxon>Chitinophagia</taxon>
        <taxon>Chitinophagales</taxon>
        <taxon>Chitinophagaceae</taxon>
        <taxon>Niastella</taxon>
    </lineage>
</organism>
<keyword evidence="2" id="KW-1185">Reference proteome</keyword>
<reference evidence="1 2" key="1">
    <citation type="submission" date="2016-03" db="EMBL/GenBank/DDBJ databases">
        <title>Niastella vici sp. nov., isolated from farmland soil.</title>
        <authorList>
            <person name="Chen L."/>
            <person name="Wang D."/>
            <person name="Yang S."/>
            <person name="Wang G."/>
        </authorList>
    </citation>
    <scope>NUCLEOTIDE SEQUENCE [LARGE SCALE GENOMIC DNA]</scope>
    <source>
        <strain evidence="1 2">DJ57</strain>
    </source>
</reference>
<proteinExistence type="predicted"/>
<dbReference type="RefSeq" id="WP_081146250.1">
    <property type="nucleotide sequence ID" value="NZ_LVYD01000024.1"/>
</dbReference>
<dbReference type="AlphaFoldDB" id="A0A1V9G4D8"/>
<accession>A0A1V9G4D8</accession>
<evidence type="ECO:0000313" key="2">
    <source>
        <dbReference type="Proteomes" id="UP000192796"/>
    </source>
</evidence>
<comment type="caution">
    <text evidence="1">The sequence shown here is derived from an EMBL/GenBank/DDBJ whole genome shotgun (WGS) entry which is preliminary data.</text>
</comment>
<dbReference type="STRING" id="1703345.A3860_17350"/>